<dbReference type="Proteomes" id="UP000673975">
    <property type="component" value="Unassembled WGS sequence"/>
</dbReference>
<keyword evidence="3 7" id="KW-0812">Transmembrane</keyword>
<accession>A0A8J7RJB2</accession>
<dbReference type="PANTHER" id="PTHR30572">
    <property type="entry name" value="MEMBRANE COMPONENT OF TRANSPORTER-RELATED"/>
    <property type="match status" value="1"/>
</dbReference>
<name>A0A8J7RJB2_9BACT</name>
<feature type="domain" description="ABC3 transporter permease C-terminal" evidence="8">
    <location>
        <begin position="286"/>
        <end position="399"/>
    </location>
</feature>
<dbReference type="PANTHER" id="PTHR30572:SF4">
    <property type="entry name" value="ABC TRANSPORTER PERMEASE YTRF"/>
    <property type="match status" value="1"/>
</dbReference>
<evidence type="ECO:0000259" key="8">
    <source>
        <dbReference type="Pfam" id="PF02687"/>
    </source>
</evidence>
<keyword evidence="4 7" id="KW-1133">Transmembrane helix</keyword>
<dbReference type="GO" id="GO:0022857">
    <property type="term" value="F:transmembrane transporter activity"/>
    <property type="evidence" value="ECO:0007669"/>
    <property type="project" value="TreeGrafter"/>
</dbReference>
<evidence type="ECO:0000313" key="10">
    <source>
        <dbReference type="EMBL" id="MBP3191223.1"/>
    </source>
</evidence>
<keyword evidence="5 7" id="KW-0472">Membrane</keyword>
<dbReference type="InterPro" id="IPR050250">
    <property type="entry name" value="Macrolide_Exporter_MacB"/>
</dbReference>
<dbReference type="AlphaFoldDB" id="A0A8J7RJB2"/>
<sequence>MNLWQIIKMAFGALGSNKTRASLTLLAIVVGVFAVISASTAVRVIDNYFQNTMTLMGSDVINITTRPTVMTGHDQSHARRQPITFRHYEQLREMSELARAISPEVNLSSKRIYQGNSNTEPNVTVWGGNEYSLANNAYDIEEGRNFTRDDIEHARPYAIIGADIRSDLFSGSDPAGKRIRIDGQHYTVIGVVESKGSAFGQSLDNFVLLPYSRLASVYGRDHNINLQIRAPSVTLINETVDEATGLLRVIRQVPPDRGNDFEIETNESLRGIFDDFTGILYLFGFVVGGIALLGAGIGVMNIMLVSVTERTREIGIRKAVGANRKNITIQFMTEAIIVCQLGGLIGMFLGIAAGNILVVIMGTTFVLPVLSIVAGIAGMTLIGMIFGVYPAWKAARLDPIESLRFE</sequence>
<dbReference type="Pfam" id="PF02687">
    <property type="entry name" value="FtsX"/>
    <property type="match status" value="1"/>
</dbReference>
<evidence type="ECO:0000256" key="5">
    <source>
        <dbReference type="ARBA" id="ARBA00023136"/>
    </source>
</evidence>
<evidence type="ECO:0000259" key="9">
    <source>
        <dbReference type="Pfam" id="PF12704"/>
    </source>
</evidence>
<proteinExistence type="inferred from homology"/>
<dbReference type="InterPro" id="IPR003838">
    <property type="entry name" value="ABC3_permease_C"/>
</dbReference>
<feature type="domain" description="MacB-like periplasmic core" evidence="9">
    <location>
        <begin position="23"/>
        <end position="244"/>
    </location>
</feature>
<dbReference type="EMBL" id="JAFIDN010000001">
    <property type="protein sequence ID" value="MBP3191223.1"/>
    <property type="molecule type" value="Genomic_DNA"/>
</dbReference>
<dbReference type="RefSeq" id="WP_210509511.1">
    <property type="nucleotide sequence ID" value="NZ_JAFIDN010000001.1"/>
</dbReference>
<dbReference type="GO" id="GO:0005886">
    <property type="term" value="C:plasma membrane"/>
    <property type="evidence" value="ECO:0007669"/>
    <property type="project" value="UniProtKB-SubCell"/>
</dbReference>
<feature type="transmembrane region" description="Helical" evidence="7">
    <location>
        <begin position="366"/>
        <end position="389"/>
    </location>
</feature>
<keyword evidence="2" id="KW-1003">Cell membrane</keyword>
<evidence type="ECO:0000256" key="6">
    <source>
        <dbReference type="ARBA" id="ARBA00038076"/>
    </source>
</evidence>
<evidence type="ECO:0000313" key="11">
    <source>
        <dbReference type="Proteomes" id="UP000673975"/>
    </source>
</evidence>
<feature type="transmembrane region" description="Helical" evidence="7">
    <location>
        <begin position="335"/>
        <end position="360"/>
    </location>
</feature>
<evidence type="ECO:0000256" key="1">
    <source>
        <dbReference type="ARBA" id="ARBA00004651"/>
    </source>
</evidence>
<organism evidence="10 11">
    <name type="scientific">Natronogracilivirga saccharolytica</name>
    <dbReference type="NCBI Taxonomy" id="2812953"/>
    <lineage>
        <taxon>Bacteria</taxon>
        <taxon>Pseudomonadati</taxon>
        <taxon>Balneolota</taxon>
        <taxon>Balneolia</taxon>
        <taxon>Balneolales</taxon>
        <taxon>Cyclonatronaceae</taxon>
        <taxon>Natronogracilivirga</taxon>
    </lineage>
</organism>
<gene>
    <name evidence="10" type="ORF">NATSA_00960</name>
</gene>
<comment type="similarity">
    <text evidence="6">Belongs to the ABC-4 integral membrane protein family.</text>
</comment>
<evidence type="ECO:0000256" key="2">
    <source>
        <dbReference type="ARBA" id="ARBA00022475"/>
    </source>
</evidence>
<evidence type="ECO:0000256" key="7">
    <source>
        <dbReference type="SAM" id="Phobius"/>
    </source>
</evidence>
<dbReference type="Pfam" id="PF12704">
    <property type="entry name" value="MacB_PCD"/>
    <property type="match status" value="1"/>
</dbReference>
<protein>
    <submittedName>
        <fullName evidence="10">ABC transporter permease</fullName>
    </submittedName>
</protein>
<reference evidence="10" key="1">
    <citation type="submission" date="2021-02" db="EMBL/GenBank/DDBJ databases">
        <title>Natronogracilivirga saccharolytica gen. nov. sp. nov. a new anaerobic, haloalkiliphilic carbohydrate-fermenting bacterium from soda lake and proposing of Cyclonatronumiaceae fam. nov. in the phylum Balneolaeota.</title>
        <authorList>
            <person name="Zhilina T.N."/>
            <person name="Sorokin D.Y."/>
            <person name="Zavarzina D.G."/>
            <person name="Toshchakov S.V."/>
            <person name="Kublanov I.V."/>
        </authorList>
    </citation>
    <scope>NUCLEOTIDE SEQUENCE</scope>
    <source>
        <strain evidence="10">Z-1702</strain>
    </source>
</reference>
<comment type="subcellular location">
    <subcellularLocation>
        <location evidence="1">Cell membrane</location>
        <topology evidence="1">Multi-pass membrane protein</topology>
    </subcellularLocation>
</comment>
<evidence type="ECO:0000256" key="4">
    <source>
        <dbReference type="ARBA" id="ARBA00022989"/>
    </source>
</evidence>
<feature type="transmembrane region" description="Helical" evidence="7">
    <location>
        <begin position="279"/>
        <end position="307"/>
    </location>
</feature>
<comment type="caution">
    <text evidence="10">The sequence shown here is derived from an EMBL/GenBank/DDBJ whole genome shotgun (WGS) entry which is preliminary data.</text>
</comment>
<evidence type="ECO:0000256" key="3">
    <source>
        <dbReference type="ARBA" id="ARBA00022692"/>
    </source>
</evidence>
<keyword evidence="11" id="KW-1185">Reference proteome</keyword>
<dbReference type="InterPro" id="IPR025857">
    <property type="entry name" value="MacB_PCD"/>
</dbReference>